<evidence type="ECO:0000313" key="1">
    <source>
        <dbReference type="EMBL" id="OIW23240.1"/>
    </source>
</evidence>
<evidence type="ECO:0000313" key="2">
    <source>
        <dbReference type="Proteomes" id="UP000182658"/>
    </source>
</evidence>
<dbReference type="OrthoDB" id="4161186at2759"/>
<organism evidence="1 2">
    <name type="scientific">Coniochaeta ligniaria NRRL 30616</name>
    <dbReference type="NCBI Taxonomy" id="1408157"/>
    <lineage>
        <taxon>Eukaryota</taxon>
        <taxon>Fungi</taxon>
        <taxon>Dikarya</taxon>
        <taxon>Ascomycota</taxon>
        <taxon>Pezizomycotina</taxon>
        <taxon>Sordariomycetes</taxon>
        <taxon>Sordariomycetidae</taxon>
        <taxon>Coniochaetales</taxon>
        <taxon>Coniochaetaceae</taxon>
        <taxon>Coniochaeta</taxon>
    </lineage>
</organism>
<dbReference type="InParanoid" id="A0A1J7J048"/>
<protein>
    <submittedName>
        <fullName evidence="1">Uncharacterized protein</fullName>
    </submittedName>
</protein>
<dbReference type="EMBL" id="KV875107">
    <property type="protein sequence ID" value="OIW23240.1"/>
    <property type="molecule type" value="Genomic_DNA"/>
</dbReference>
<gene>
    <name evidence="1" type="ORF">CONLIGDRAFT_141750</name>
</gene>
<dbReference type="Proteomes" id="UP000182658">
    <property type="component" value="Unassembled WGS sequence"/>
</dbReference>
<reference evidence="1 2" key="1">
    <citation type="submission" date="2016-10" db="EMBL/GenBank/DDBJ databases">
        <title>Draft genome sequence of Coniochaeta ligniaria NRRL30616, a lignocellulolytic fungus for bioabatement of inhibitors in plant biomass hydrolysates.</title>
        <authorList>
            <consortium name="DOE Joint Genome Institute"/>
            <person name="Jimenez D.J."/>
            <person name="Hector R.E."/>
            <person name="Riley R."/>
            <person name="Sun H."/>
            <person name="Grigoriev I.V."/>
            <person name="Van Elsas J.D."/>
            <person name="Nichols N.N."/>
        </authorList>
    </citation>
    <scope>NUCLEOTIDE SEQUENCE [LARGE SCALE GENOMIC DNA]</scope>
    <source>
        <strain evidence="1 2">NRRL 30616</strain>
    </source>
</reference>
<dbReference type="AlphaFoldDB" id="A0A1J7J048"/>
<proteinExistence type="predicted"/>
<keyword evidence="2" id="KW-1185">Reference proteome</keyword>
<accession>A0A1J7J048</accession>
<name>A0A1J7J048_9PEZI</name>
<sequence>MTKQDWDGNRGVQLQIGPWILHNGVCCRICSMLSQAEAPLRRQARPDGILVEAAATSMLCRYSLNPSGATETVPPAMSDQFKGSSYLPAVIILRHDWSLAATTQDVQKTITWLDRLFGSTRDPSEHLQDRLRSSIPRRVLDQNLWPCYRNAVLYMRRQDWGLGQCLT</sequence>